<evidence type="ECO:0000313" key="13">
    <source>
        <dbReference type="Proteomes" id="UP000601099"/>
    </source>
</evidence>
<evidence type="ECO:0000256" key="3">
    <source>
        <dbReference type="ARBA" id="ARBA00022448"/>
    </source>
</evidence>
<evidence type="ECO:0000256" key="2">
    <source>
        <dbReference type="ARBA" id="ARBA00006555"/>
    </source>
</evidence>
<dbReference type="SUPFAM" id="SSF74653">
    <property type="entry name" value="TolA/TonB C-terminal domain"/>
    <property type="match status" value="2"/>
</dbReference>
<evidence type="ECO:0000256" key="1">
    <source>
        <dbReference type="ARBA" id="ARBA00004383"/>
    </source>
</evidence>
<sequence>MKQLLSRCVLLAGLLASSLAPAQAQKKLKAPKLDEDKIYEAAAQPAVPVGGMEAFAQYLADKQNYPTAALQRGTQGTVVVTFVVEKSGVVSHVEPQQPIDPDLDREAVRVIKEGPKWTPAQNRGEKVRMRVSIPITFQIPADQSTPVAASAPAAAAAPAPTVPPAPAVTNKPIVVAPDQPARPVEGTDAFFAWIQQNLKYPAQARQRKVEGRVIVEFIIQKDGTLTDIKPVKRLGSGCDEEAVRLIQASPNWVPATYQGQPIKQKMVLPVVFQL</sequence>
<evidence type="ECO:0000256" key="6">
    <source>
        <dbReference type="ARBA" id="ARBA00022692"/>
    </source>
</evidence>
<dbReference type="NCBIfam" id="TIGR01352">
    <property type="entry name" value="tonB_Cterm"/>
    <property type="match status" value="2"/>
</dbReference>
<dbReference type="RefSeq" id="WP_196953917.1">
    <property type="nucleotide sequence ID" value="NZ_JADWYK010000002.1"/>
</dbReference>
<dbReference type="Proteomes" id="UP000601099">
    <property type="component" value="Unassembled WGS sequence"/>
</dbReference>
<feature type="domain" description="TonB C-terminal" evidence="11">
    <location>
        <begin position="185"/>
        <end position="274"/>
    </location>
</feature>
<organism evidence="12 13">
    <name type="scientific">Hymenobacter guriensis</name>
    <dbReference type="NCBI Taxonomy" id="2793065"/>
    <lineage>
        <taxon>Bacteria</taxon>
        <taxon>Pseudomonadati</taxon>
        <taxon>Bacteroidota</taxon>
        <taxon>Cytophagia</taxon>
        <taxon>Cytophagales</taxon>
        <taxon>Hymenobacteraceae</taxon>
        <taxon>Hymenobacter</taxon>
    </lineage>
</organism>
<keyword evidence="13" id="KW-1185">Reference proteome</keyword>
<dbReference type="PROSITE" id="PS52015">
    <property type="entry name" value="TONB_CTD"/>
    <property type="match status" value="2"/>
</dbReference>
<dbReference type="InterPro" id="IPR051045">
    <property type="entry name" value="TonB-dependent_transducer"/>
</dbReference>
<evidence type="ECO:0000259" key="11">
    <source>
        <dbReference type="PROSITE" id="PS52015"/>
    </source>
</evidence>
<dbReference type="PANTHER" id="PTHR33446:SF2">
    <property type="entry name" value="PROTEIN TONB"/>
    <property type="match status" value="1"/>
</dbReference>
<evidence type="ECO:0000313" key="12">
    <source>
        <dbReference type="EMBL" id="MBG8552881.1"/>
    </source>
</evidence>
<evidence type="ECO:0000256" key="5">
    <source>
        <dbReference type="ARBA" id="ARBA00022519"/>
    </source>
</evidence>
<dbReference type="Gene3D" id="3.30.1150.10">
    <property type="match status" value="2"/>
</dbReference>
<proteinExistence type="inferred from homology"/>
<feature type="signal peptide" evidence="10">
    <location>
        <begin position="1"/>
        <end position="22"/>
    </location>
</feature>
<comment type="similarity">
    <text evidence="2">Belongs to the TonB family.</text>
</comment>
<evidence type="ECO:0000256" key="4">
    <source>
        <dbReference type="ARBA" id="ARBA00022475"/>
    </source>
</evidence>
<feature type="chain" id="PRO_5046856607" evidence="10">
    <location>
        <begin position="23"/>
        <end position="274"/>
    </location>
</feature>
<evidence type="ECO:0000256" key="8">
    <source>
        <dbReference type="ARBA" id="ARBA00022989"/>
    </source>
</evidence>
<keyword evidence="10" id="KW-0732">Signal</keyword>
<dbReference type="InterPro" id="IPR037682">
    <property type="entry name" value="TonB_C"/>
</dbReference>
<keyword evidence="3" id="KW-0813">Transport</keyword>
<keyword evidence="4" id="KW-1003">Cell membrane</keyword>
<evidence type="ECO:0000256" key="7">
    <source>
        <dbReference type="ARBA" id="ARBA00022927"/>
    </source>
</evidence>
<dbReference type="Pfam" id="PF03544">
    <property type="entry name" value="TonB_C"/>
    <property type="match status" value="2"/>
</dbReference>
<keyword evidence="7" id="KW-0653">Protein transport</keyword>
<reference evidence="12 13" key="1">
    <citation type="submission" date="2020-11" db="EMBL/GenBank/DDBJ databases">
        <title>Hymenobacter sp.</title>
        <authorList>
            <person name="Kim M.K."/>
        </authorList>
    </citation>
    <scope>NUCLEOTIDE SEQUENCE [LARGE SCALE GENOMIC DNA]</scope>
    <source>
        <strain evidence="12 13">BT594</strain>
    </source>
</reference>
<evidence type="ECO:0000256" key="9">
    <source>
        <dbReference type="ARBA" id="ARBA00023136"/>
    </source>
</evidence>
<gene>
    <name evidence="12" type="ORF">I5L79_04940</name>
</gene>
<dbReference type="InterPro" id="IPR006260">
    <property type="entry name" value="TonB/TolA_C"/>
</dbReference>
<accession>A0ABS0KYE0</accession>
<comment type="subcellular location">
    <subcellularLocation>
        <location evidence="1">Cell inner membrane</location>
        <topology evidence="1">Single-pass membrane protein</topology>
        <orientation evidence="1">Periplasmic side</orientation>
    </subcellularLocation>
</comment>
<comment type="caution">
    <text evidence="12">The sequence shown here is derived from an EMBL/GenBank/DDBJ whole genome shotgun (WGS) entry which is preliminary data.</text>
</comment>
<name>A0ABS0KYE0_9BACT</name>
<evidence type="ECO:0000256" key="10">
    <source>
        <dbReference type="SAM" id="SignalP"/>
    </source>
</evidence>
<keyword evidence="9" id="KW-0472">Membrane</keyword>
<dbReference type="EMBL" id="JADWYK010000002">
    <property type="protein sequence ID" value="MBG8552881.1"/>
    <property type="molecule type" value="Genomic_DNA"/>
</dbReference>
<keyword evidence="5" id="KW-0997">Cell inner membrane</keyword>
<keyword evidence="8" id="KW-1133">Transmembrane helix</keyword>
<dbReference type="PANTHER" id="PTHR33446">
    <property type="entry name" value="PROTEIN TONB-RELATED"/>
    <property type="match status" value="1"/>
</dbReference>
<protein>
    <submittedName>
        <fullName evidence="12">Energy transducer TonB</fullName>
    </submittedName>
</protein>
<feature type="domain" description="TonB C-terminal" evidence="11">
    <location>
        <begin position="50"/>
        <end position="146"/>
    </location>
</feature>
<keyword evidence="6" id="KW-0812">Transmembrane</keyword>